<sequence>MYAHRSCFISTHPDSSIHCRRQTRKLFSSDVCAEQIKVGFQRPRLNLALCVGLGPTCYSRKCRSDQPHSPRQEHFRR</sequence>
<proteinExistence type="predicted"/>
<comment type="caution">
    <text evidence="1">The sequence shown here is derived from an EMBL/GenBank/DDBJ whole genome shotgun (WGS) entry which is preliminary data.</text>
</comment>
<name>A0ABV0UHL9_9TELE</name>
<reference evidence="1 2" key="1">
    <citation type="submission" date="2021-06" db="EMBL/GenBank/DDBJ databases">
        <authorList>
            <person name="Palmer J.M."/>
        </authorList>
    </citation>
    <scope>NUCLEOTIDE SEQUENCE [LARGE SCALE GENOMIC DNA]</scope>
    <source>
        <strain evidence="2">if_2019</strain>
        <tissue evidence="1">Muscle</tissue>
    </source>
</reference>
<protein>
    <submittedName>
        <fullName evidence="1">Uncharacterized protein</fullName>
    </submittedName>
</protein>
<gene>
    <name evidence="1" type="ORF">ILYODFUR_012306</name>
</gene>
<dbReference type="Proteomes" id="UP001482620">
    <property type="component" value="Unassembled WGS sequence"/>
</dbReference>
<keyword evidence="2" id="KW-1185">Reference proteome</keyword>
<evidence type="ECO:0000313" key="2">
    <source>
        <dbReference type="Proteomes" id="UP001482620"/>
    </source>
</evidence>
<dbReference type="EMBL" id="JAHRIQ010070473">
    <property type="protein sequence ID" value="MEQ2243965.1"/>
    <property type="molecule type" value="Genomic_DNA"/>
</dbReference>
<evidence type="ECO:0000313" key="1">
    <source>
        <dbReference type="EMBL" id="MEQ2243965.1"/>
    </source>
</evidence>
<organism evidence="1 2">
    <name type="scientific">Ilyodon furcidens</name>
    <name type="common">goldbreast splitfin</name>
    <dbReference type="NCBI Taxonomy" id="33524"/>
    <lineage>
        <taxon>Eukaryota</taxon>
        <taxon>Metazoa</taxon>
        <taxon>Chordata</taxon>
        <taxon>Craniata</taxon>
        <taxon>Vertebrata</taxon>
        <taxon>Euteleostomi</taxon>
        <taxon>Actinopterygii</taxon>
        <taxon>Neopterygii</taxon>
        <taxon>Teleostei</taxon>
        <taxon>Neoteleostei</taxon>
        <taxon>Acanthomorphata</taxon>
        <taxon>Ovalentaria</taxon>
        <taxon>Atherinomorphae</taxon>
        <taxon>Cyprinodontiformes</taxon>
        <taxon>Goodeidae</taxon>
        <taxon>Ilyodon</taxon>
    </lineage>
</organism>
<accession>A0ABV0UHL9</accession>